<evidence type="ECO:0000256" key="3">
    <source>
        <dbReference type="ARBA" id="ARBA00022676"/>
    </source>
</evidence>
<evidence type="ECO:0000256" key="2">
    <source>
        <dbReference type="ARBA" id="ARBA00022475"/>
    </source>
</evidence>
<evidence type="ECO:0000259" key="9">
    <source>
        <dbReference type="Pfam" id="PF13231"/>
    </source>
</evidence>
<feature type="transmembrane region" description="Helical" evidence="8">
    <location>
        <begin position="215"/>
        <end position="233"/>
    </location>
</feature>
<feature type="transmembrane region" description="Helical" evidence="8">
    <location>
        <begin position="355"/>
        <end position="375"/>
    </location>
</feature>
<dbReference type="RefSeq" id="WP_344913125.1">
    <property type="nucleotide sequence ID" value="NZ_BAAAYO010000011.1"/>
</dbReference>
<keyword evidence="3 10" id="KW-0328">Glycosyltransferase</keyword>
<dbReference type="Proteomes" id="UP001589619">
    <property type="component" value="Unassembled WGS sequence"/>
</dbReference>
<dbReference type="PANTHER" id="PTHR33908:SF11">
    <property type="entry name" value="MEMBRANE PROTEIN"/>
    <property type="match status" value="1"/>
</dbReference>
<organism evidence="10 11">
    <name type="scientific">Paenibacillus hodogayensis</name>
    <dbReference type="NCBI Taxonomy" id="279208"/>
    <lineage>
        <taxon>Bacteria</taxon>
        <taxon>Bacillati</taxon>
        <taxon>Bacillota</taxon>
        <taxon>Bacilli</taxon>
        <taxon>Bacillales</taxon>
        <taxon>Paenibacillaceae</taxon>
        <taxon>Paenibacillus</taxon>
    </lineage>
</organism>
<keyword evidence="4 10" id="KW-0808">Transferase</keyword>
<gene>
    <name evidence="10" type="ORF">ACFFNY_34185</name>
</gene>
<evidence type="ECO:0000313" key="10">
    <source>
        <dbReference type="EMBL" id="MFB9756653.1"/>
    </source>
</evidence>
<evidence type="ECO:0000256" key="6">
    <source>
        <dbReference type="ARBA" id="ARBA00022989"/>
    </source>
</evidence>
<feature type="transmembrane region" description="Helical" evidence="8">
    <location>
        <begin position="329"/>
        <end position="349"/>
    </location>
</feature>
<dbReference type="GO" id="GO:0016757">
    <property type="term" value="F:glycosyltransferase activity"/>
    <property type="evidence" value="ECO:0007669"/>
    <property type="project" value="UniProtKB-KW"/>
</dbReference>
<name>A0ABV5W8P6_9BACL</name>
<evidence type="ECO:0000256" key="8">
    <source>
        <dbReference type="SAM" id="Phobius"/>
    </source>
</evidence>
<evidence type="ECO:0000256" key="7">
    <source>
        <dbReference type="ARBA" id="ARBA00023136"/>
    </source>
</evidence>
<keyword evidence="2" id="KW-1003">Cell membrane</keyword>
<comment type="caution">
    <text evidence="10">The sequence shown here is derived from an EMBL/GenBank/DDBJ whole genome shotgun (WGS) entry which is preliminary data.</text>
</comment>
<protein>
    <submittedName>
        <fullName evidence="10">Glycosyltransferase family 39 protein</fullName>
        <ecNumber evidence="10">2.4.-.-</ecNumber>
    </submittedName>
</protein>
<evidence type="ECO:0000313" key="11">
    <source>
        <dbReference type="Proteomes" id="UP001589619"/>
    </source>
</evidence>
<accession>A0ABV5W8P6</accession>
<keyword evidence="6 8" id="KW-1133">Transmembrane helix</keyword>
<feature type="transmembrane region" description="Helical" evidence="8">
    <location>
        <begin position="12"/>
        <end position="32"/>
    </location>
</feature>
<feature type="transmembrane region" description="Helical" evidence="8">
    <location>
        <begin position="135"/>
        <end position="158"/>
    </location>
</feature>
<dbReference type="EMBL" id="JBHMAG010000025">
    <property type="protein sequence ID" value="MFB9756653.1"/>
    <property type="molecule type" value="Genomic_DNA"/>
</dbReference>
<evidence type="ECO:0000256" key="5">
    <source>
        <dbReference type="ARBA" id="ARBA00022692"/>
    </source>
</evidence>
<dbReference type="Pfam" id="PF13231">
    <property type="entry name" value="PMT_2"/>
    <property type="match status" value="1"/>
</dbReference>
<feature type="transmembrane region" description="Helical" evidence="8">
    <location>
        <begin position="93"/>
        <end position="115"/>
    </location>
</feature>
<evidence type="ECO:0000256" key="1">
    <source>
        <dbReference type="ARBA" id="ARBA00004651"/>
    </source>
</evidence>
<sequence length="418" mass="48012">MYRLFIRFKDRDWLYLIPLVLLSLAVRFRYFFVQLRSEQGLPTSPDSEWYLDYAHALMADFRIGLDMNDIMYAGYNLLLTLLLAIFKDPVAVVFIQVATAGLSVILVYKIARMLFNRTTAFIASVFYGYSWDITLWSTYILTDSFFISLLLTSVYLLLKSFESDKKRYKILFAASALYMFVFRPAGILTILFMLLYIWIRMDKRKLLRWIADRRTVVFSVLAAAVAVLGILLASGRLAPFLESLEENALKVLYNMYAHGWVYDKPSEHDYPFKADFTIDIANSAIVSFLVHNGDQIIGLYGKRIVAFLGRWVWETDLGSVHGVLRFVRYILPTVLFVLGTVAAIVAGTFRKASVLWLVTLAVFVFCVIFFIDGLYRYKAPSIPFIAIAAAYGADRIIRGLLVIAKKYTGMLLWNKEKY</sequence>
<keyword evidence="11" id="KW-1185">Reference proteome</keyword>
<feature type="domain" description="Glycosyltransferase RgtA/B/C/D-like" evidence="9">
    <location>
        <begin position="76"/>
        <end position="221"/>
    </location>
</feature>
<evidence type="ECO:0000256" key="4">
    <source>
        <dbReference type="ARBA" id="ARBA00022679"/>
    </source>
</evidence>
<keyword evidence="5 8" id="KW-0812">Transmembrane</keyword>
<comment type="subcellular location">
    <subcellularLocation>
        <location evidence="1">Cell membrane</location>
        <topology evidence="1">Multi-pass membrane protein</topology>
    </subcellularLocation>
</comment>
<keyword evidence="7 8" id="KW-0472">Membrane</keyword>
<reference evidence="10 11" key="1">
    <citation type="submission" date="2024-09" db="EMBL/GenBank/DDBJ databases">
        <authorList>
            <person name="Sun Q."/>
            <person name="Mori K."/>
        </authorList>
    </citation>
    <scope>NUCLEOTIDE SEQUENCE [LARGE SCALE GENOMIC DNA]</scope>
    <source>
        <strain evidence="10 11">JCM 12520</strain>
    </source>
</reference>
<dbReference type="EC" id="2.4.-.-" evidence="10"/>
<dbReference type="PANTHER" id="PTHR33908">
    <property type="entry name" value="MANNOSYLTRANSFERASE YKCB-RELATED"/>
    <property type="match status" value="1"/>
</dbReference>
<dbReference type="InterPro" id="IPR038731">
    <property type="entry name" value="RgtA/B/C-like"/>
</dbReference>
<dbReference type="InterPro" id="IPR050297">
    <property type="entry name" value="LipidA_mod_glycosyltrf_83"/>
</dbReference>
<feature type="transmembrane region" description="Helical" evidence="8">
    <location>
        <begin position="170"/>
        <end position="199"/>
    </location>
</feature>
<proteinExistence type="predicted"/>